<comment type="pathway">
    <text evidence="4 16">Cofactor biosynthesis; coenzyme A biosynthesis; CoA from (R)-pantothenate: step 1/5.</text>
</comment>
<dbReference type="Pfam" id="PF03309">
    <property type="entry name" value="Pan_kinase"/>
    <property type="match status" value="1"/>
</dbReference>
<dbReference type="GO" id="GO:0005524">
    <property type="term" value="F:ATP binding"/>
    <property type="evidence" value="ECO:0007669"/>
    <property type="project" value="UniProtKB-UniRule"/>
</dbReference>
<comment type="caution">
    <text evidence="16">Lacks conserved residue(s) required for the propagation of feature annotation.</text>
</comment>
<comment type="subcellular location">
    <subcellularLocation>
        <location evidence="3 16">Cytoplasm</location>
    </subcellularLocation>
</comment>
<keyword evidence="10 16" id="KW-0418">Kinase</keyword>
<dbReference type="SUPFAM" id="SSF53067">
    <property type="entry name" value="Actin-like ATPase domain"/>
    <property type="match status" value="2"/>
</dbReference>
<dbReference type="NCBIfam" id="TIGR00671">
    <property type="entry name" value="baf"/>
    <property type="match status" value="1"/>
</dbReference>
<feature type="binding site" evidence="16">
    <location>
        <begin position="6"/>
        <end position="13"/>
    </location>
    <ligand>
        <name>ATP</name>
        <dbReference type="ChEBI" id="CHEBI:30616"/>
    </ligand>
</feature>
<dbReference type="OrthoDB" id="9804707at2"/>
<evidence type="ECO:0000313" key="17">
    <source>
        <dbReference type="EMBL" id="RVU39304.1"/>
    </source>
</evidence>
<comment type="cofactor">
    <cofactor evidence="2">
        <name>K(+)</name>
        <dbReference type="ChEBI" id="CHEBI:29103"/>
    </cofactor>
</comment>
<evidence type="ECO:0000256" key="7">
    <source>
        <dbReference type="ARBA" id="ARBA00022490"/>
    </source>
</evidence>
<gene>
    <name evidence="16" type="primary">coaX</name>
    <name evidence="17" type="ORF">EOI86_08710</name>
</gene>
<comment type="catalytic activity">
    <reaction evidence="1 16">
        <text>(R)-pantothenate + ATP = (R)-4'-phosphopantothenate + ADP + H(+)</text>
        <dbReference type="Rhea" id="RHEA:16373"/>
        <dbReference type="ChEBI" id="CHEBI:10986"/>
        <dbReference type="ChEBI" id="CHEBI:15378"/>
        <dbReference type="ChEBI" id="CHEBI:29032"/>
        <dbReference type="ChEBI" id="CHEBI:30616"/>
        <dbReference type="ChEBI" id="CHEBI:456216"/>
        <dbReference type="EC" id="2.7.1.33"/>
    </reaction>
</comment>
<evidence type="ECO:0000256" key="2">
    <source>
        <dbReference type="ARBA" id="ARBA00001958"/>
    </source>
</evidence>
<dbReference type="GO" id="GO:0015937">
    <property type="term" value="P:coenzyme A biosynthetic process"/>
    <property type="evidence" value="ECO:0007669"/>
    <property type="project" value="UniProtKB-UniRule"/>
</dbReference>
<comment type="similarity">
    <text evidence="14 16">Belongs to the type III pantothenate kinase family.</text>
</comment>
<feature type="binding site" evidence="16">
    <location>
        <position position="185"/>
    </location>
    <ligand>
        <name>substrate</name>
    </ligand>
</feature>
<keyword evidence="18" id="KW-1185">Reference proteome</keyword>
<comment type="cofactor">
    <cofactor evidence="16">
        <name>NH4(+)</name>
        <dbReference type="ChEBI" id="CHEBI:28938"/>
    </cofactor>
    <cofactor evidence="16">
        <name>K(+)</name>
        <dbReference type="ChEBI" id="CHEBI:29103"/>
    </cofactor>
    <text evidence="16">A monovalent cation. Ammonium or potassium.</text>
</comment>
<keyword evidence="13 16" id="KW-0173">Coenzyme A biosynthesis</keyword>
<keyword evidence="16" id="KW-0479">Metal-binding</keyword>
<evidence type="ECO:0000256" key="3">
    <source>
        <dbReference type="ARBA" id="ARBA00004496"/>
    </source>
</evidence>
<evidence type="ECO:0000256" key="12">
    <source>
        <dbReference type="ARBA" id="ARBA00022958"/>
    </source>
</evidence>
<dbReference type="AlphaFoldDB" id="A0A3S2ZCD2"/>
<keyword evidence="8 16" id="KW-0808">Transferase</keyword>
<evidence type="ECO:0000256" key="5">
    <source>
        <dbReference type="ARBA" id="ARBA00011738"/>
    </source>
</evidence>
<proteinExistence type="inferred from homology"/>
<protein>
    <recommendedName>
        <fullName evidence="15 16">Type III pantothenate kinase</fullName>
        <ecNumber evidence="6 16">2.7.1.33</ecNumber>
    </recommendedName>
    <alternativeName>
        <fullName evidence="16">PanK-III</fullName>
    </alternativeName>
    <alternativeName>
        <fullName evidence="16">Pantothenic acid kinase</fullName>
    </alternativeName>
</protein>
<evidence type="ECO:0000256" key="11">
    <source>
        <dbReference type="ARBA" id="ARBA00022840"/>
    </source>
</evidence>
<dbReference type="RefSeq" id="WP_127764675.1">
    <property type="nucleotide sequence ID" value="NZ_SADE01000001.1"/>
</dbReference>
<keyword evidence="7 16" id="KW-0963">Cytoplasm</keyword>
<dbReference type="PANTHER" id="PTHR34265">
    <property type="entry name" value="TYPE III PANTOTHENATE KINASE"/>
    <property type="match status" value="1"/>
</dbReference>
<dbReference type="NCBIfam" id="NF009844">
    <property type="entry name" value="PRK13318.1-2"/>
    <property type="match status" value="1"/>
</dbReference>
<comment type="caution">
    <text evidence="17">The sequence shown here is derived from an EMBL/GenBank/DDBJ whole genome shotgun (WGS) entry which is preliminary data.</text>
</comment>
<feature type="binding site" evidence="16">
    <location>
        <position position="130"/>
    </location>
    <ligand>
        <name>K(+)</name>
        <dbReference type="ChEBI" id="CHEBI:29103"/>
    </ligand>
</feature>
<evidence type="ECO:0000256" key="4">
    <source>
        <dbReference type="ARBA" id="ARBA00005225"/>
    </source>
</evidence>
<evidence type="ECO:0000256" key="1">
    <source>
        <dbReference type="ARBA" id="ARBA00001206"/>
    </source>
</evidence>
<evidence type="ECO:0000256" key="6">
    <source>
        <dbReference type="ARBA" id="ARBA00012102"/>
    </source>
</evidence>
<evidence type="ECO:0000256" key="15">
    <source>
        <dbReference type="ARBA" id="ARBA00040883"/>
    </source>
</evidence>
<feature type="active site" description="Proton acceptor" evidence="16">
    <location>
        <position position="110"/>
    </location>
</feature>
<comment type="function">
    <text evidence="16">Catalyzes the phosphorylation of pantothenate (Pan), the first step in CoA biosynthesis.</text>
</comment>
<dbReference type="Proteomes" id="UP000287447">
    <property type="component" value="Unassembled WGS sequence"/>
</dbReference>
<dbReference type="HAMAP" id="MF_01274">
    <property type="entry name" value="Pantothen_kinase_3"/>
    <property type="match status" value="1"/>
</dbReference>
<evidence type="ECO:0000256" key="13">
    <source>
        <dbReference type="ARBA" id="ARBA00022993"/>
    </source>
</evidence>
<evidence type="ECO:0000256" key="14">
    <source>
        <dbReference type="ARBA" id="ARBA00038036"/>
    </source>
</evidence>
<dbReference type="GO" id="GO:0004594">
    <property type="term" value="F:pantothenate kinase activity"/>
    <property type="evidence" value="ECO:0007669"/>
    <property type="project" value="UniProtKB-UniRule"/>
</dbReference>
<dbReference type="GO" id="GO:0005737">
    <property type="term" value="C:cytoplasm"/>
    <property type="evidence" value="ECO:0007669"/>
    <property type="project" value="UniProtKB-SubCell"/>
</dbReference>
<accession>A0A3S2ZCD2</accession>
<dbReference type="InterPro" id="IPR043129">
    <property type="entry name" value="ATPase_NBD"/>
</dbReference>
<evidence type="ECO:0000256" key="9">
    <source>
        <dbReference type="ARBA" id="ARBA00022741"/>
    </source>
</evidence>
<evidence type="ECO:0000313" key="18">
    <source>
        <dbReference type="Proteomes" id="UP000287447"/>
    </source>
</evidence>
<dbReference type="EMBL" id="SADE01000001">
    <property type="protein sequence ID" value="RVU39304.1"/>
    <property type="molecule type" value="Genomic_DNA"/>
</dbReference>
<dbReference type="EC" id="2.7.1.33" evidence="6 16"/>
<comment type="subunit">
    <text evidence="5 16">Homodimer.</text>
</comment>
<feature type="binding site" evidence="16">
    <location>
        <position position="133"/>
    </location>
    <ligand>
        <name>ATP</name>
        <dbReference type="ChEBI" id="CHEBI:30616"/>
    </ligand>
</feature>
<dbReference type="PANTHER" id="PTHR34265:SF1">
    <property type="entry name" value="TYPE III PANTOTHENATE KINASE"/>
    <property type="match status" value="1"/>
</dbReference>
<keyword evidence="11 16" id="KW-0067">ATP-binding</keyword>
<evidence type="ECO:0000256" key="16">
    <source>
        <dbReference type="HAMAP-Rule" id="MF_01274"/>
    </source>
</evidence>
<dbReference type="InterPro" id="IPR004619">
    <property type="entry name" value="Type_III_PanK"/>
</dbReference>
<sequence>MLLLIDSGNTNVVFAVHDGEKPLASWRCGNDPRRTADEYAVWLSQLMSLNGYTFDDIETCVVASVVPETLFNLKRLCEKYVPKPTLVVGEKTTKLGIEVLIDRPEQVGADRLVGVIAAHVKYGGPLMVLDFGTATSFDIADADGNFRGGVLAPGVHQSVEALYMAARKLPRVEIARPETVIGKATVPAMQSGVYWGYLSMVEGLISRIQNEFGEPMKVIATGGLSALFADATDAIHVTDPDLTLTGLVEIYRRNSR</sequence>
<evidence type="ECO:0000256" key="10">
    <source>
        <dbReference type="ARBA" id="ARBA00022777"/>
    </source>
</evidence>
<evidence type="ECO:0000256" key="8">
    <source>
        <dbReference type="ARBA" id="ARBA00022679"/>
    </source>
</evidence>
<keyword evidence="9 16" id="KW-0547">Nucleotide-binding</keyword>
<feature type="binding site" evidence="16">
    <location>
        <begin position="108"/>
        <end position="111"/>
    </location>
    <ligand>
        <name>substrate</name>
    </ligand>
</feature>
<dbReference type="GO" id="GO:0046872">
    <property type="term" value="F:metal ion binding"/>
    <property type="evidence" value="ECO:0007669"/>
    <property type="project" value="UniProtKB-KW"/>
</dbReference>
<reference evidence="18" key="1">
    <citation type="submission" date="2019-01" db="EMBL/GenBank/DDBJ databases">
        <title>Gri0909 isolated from a small marine red alga.</title>
        <authorList>
            <person name="Kim J."/>
            <person name="Jeong S.E."/>
            <person name="Jeon C.O."/>
        </authorList>
    </citation>
    <scope>NUCLEOTIDE SEQUENCE [LARGE SCALE GENOMIC DNA]</scope>
    <source>
        <strain evidence="18">Gri0909</strain>
    </source>
</reference>
<dbReference type="UniPathway" id="UPA00241">
    <property type="reaction ID" value="UER00352"/>
</dbReference>
<keyword evidence="12 16" id="KW-0630">Potassium</keyword>
<dbReference type="NCBIfam" id="NF009855">
    <property type="entry name" value="PRK13321.1"/>
    <property type="match status" value="1"/>
</dbReference>
<organism evidence="17 18">
    <name type="scientific">Hwanghaeella grinnelliae</name>
    <dbReference type="NCBI Taxonomy" id="2500179"/>
    <lineage>
        <taxon>Bacteria</taxon>
        <taxon>Pseudomonadati</taxon>
        <taxon>Pseudomonadota</taxon>
        <taxon>Alphaproteobacteria</taxon>
        <taxon>Rhodospirillales</taxon>
        <taxon>Rhodospirillaceae</taxon>
        <taxon>Hwanghaeella</taxon>
    </lineage>
</organism>
<dbReference type="Gene3D" id="3.30.420.40">
    <property type="match status" value="2"/>
</dbReference>
<dbReference type="CDD" id="cd24015">
    <property type="entry name" value="ASKHA_NBD_PanK-III"/>
    <property type="match status" value="1"/>
</dbReference>
<name>A0A3S2ZCD2_9PROT</name>
<dbReference type="NCBIfam" id="NF009848">
    <property type="entry name" value="PRK13318.1-6"/>
    <property type="match status" value="1"/>
</dbReference>